<sequence length="143" mass="16431">MATYDETVENKTTQEVTVPPKATRRVLSPSYKARILKEYDSCPQGQKGELLRREGLFSSQITEWRRVIDQQSAKALSRKRGPKTNPERARLRELERENERLRLELAKSRKVIEVQGKLSALLEELSQGSAEDLREPTPPLSKE</sequence>
<evidence type="ECO:0000313" key="2">
    <source>
        <dbReference type="EMBL" id="KJE75512.1"/>
    </source>
</evidence>
<dbReference type="InterPro" id="IPR009057">
    <property type="entry name" value="Homeodomain-like_sf"/>
</dbReference>
<gene>
    <name evidence="2" type="ORF">FEAC_27520</name>
</gene>
<proteinExistence type="predicted"/>
<dbReference type="eggNOG" id="COG2963">
    <property type="taxonomic scope" value="Bacteria"/>
</dbReference>
<dbReference type="STRING" id="1121877.FEAC_27520"/>
<evidence type="ECO:0000256" key="1">
    <source>
        <dbReference type="SAM" id="MobiDB-lite"/>
    </source>
</evidence>
<feature type="region of interest" description="Disordered" evidence="1">
    <location>
        <begin position="1"/>
        <end position="22"/>
    </location>
</feature>
<reference evidence="2 3" key="1">
    <citation type="submission" date="2015-01" db="EMBL/GenBank/DDBJ databases">
        <title>Draft genome of the acidophilic iron oxidizer Ferrimicrobium acidiphilum strain T23.</title>
        <authorList>
            <person name="Poehlein A."/>
            <person name="Eisen S."/>
            <person name="Schloemann M."/>
            <person name="Johnson B.D."/>
            <person name="Daniel R."/>
            <person name="Muehling M."/>
        </authorList>
    </citation>
    <scope>NUCLEOTIDE SEQUENCE [LARGE SCALE GENOMIC DNA]</scope>
    <source>
        <strain evidence="2 3">T23</strain>
    </source>
</reference>
<dbReference type="SUPFAM" id="SSF46689">
    <property type="entry name" value="Homeodomain-like"/>
    <property type="match status" value="1"/>
</dbReference>
<accession>A0A0D8FTD3</accession>
<name>A0A0D8FTD3_9ACTN</name>
<protein>
    <recommendedName>
        <fullName evidence="4">Transposase</fullName>
    </recommendedName>
</protein>
<dbReference type="GeneID" id="78374161"/>
<dbReference type="RefSeq" id="WP_052566420.1">
    <property type="nucleotide sequence ID" value="NZ_JQKF01000031.1"/>
</dbReference>
<comment type="caution">
    <text evidence="2">The sequence shown here is derived from an EMBL/GenBank/DDBJ whole genome shotgun (WGS) entry which is preliminary data.</text>
</comment>
<dbReference type="EMBL" id="JXUW01000038">
    <property type="protein sequence ID" value="KJE75512.1"/>
    <property type="molecule type" value="Genomic_DNA"/>
</dbReference>
<organism evidence="2 3">
    <name type="scientific">Ferrimicrobium acidiphilum DSM 19497</name>
    <dbReference type="NCBI Taxonomy" id="1121877"/>
    <lineage>
        <taxon>Bacteria</taxon>
        <taxon>Bacillati</taxon>
        <taxon>Actinomycetota</taxon>
        <taxon>Acidimicrobiia</taxon>
        <taxon>Acidimicrobiales</taxon>
        <taxon>Acidimicrobiaceae</taxon>
        <taxon>Ferrimicrobium</taxon>
    </lineage>
</organism>
<dbReference type="PATRIC" id="fig|1121877.4.peg.3086"/>
<dbReference type="Proteomes" id="UP000032336">
    <property type="component" value="Unassembled WGS sequence"/>
</dbReference>
<dbReference type="AlphaFoldDB" id="A0A0D8FTD3"/>
<keyword evidence="3" id="KW-1185">Reference proteome</keyword>
<evidence type="ECO:0008006" key="4">
    <source>
        <dbReference type="Google" id="ProtNLM"/>
    </source>
</evidence>
<evidence type="ECO:0000313" key="3">
    <source>
        <dbReference type="Proteomes" id="UP000032336"/>
    </source>
</evidence>
<feature type="region of interest" description="Disordered" evidence="1">
    <location>
        <begin position="72"/>
        <end position="92"/>
    </location>
</feature>